<proteinExistence type="inferred from homology"/>
<dbReference type="GO" id="GO:0006508">
    <property type="term" value="P:proteolysis"/>
    <property type="evidence" value="ECO:0007669"/>
    <property type="project" value="UniProtKB-KW"/>
</dbReference>
<comment type="similarity">
    <text evidence="1 5">Belongs to the peptidase S8 family.</text>
</comment>
<evidence type="ECO:0000256" key="5">
    <source>
        <dbReference type="PROSITE-ProRule" id="PRU01240"/>
    </source>
</evidence>
<organism evidence="7 8">
    <name type="scientific">Peribacillus frigoritolerans</name>
    <dbReference type="NCBI Taxonomy" id="450367"/>
    <lineage>
        <taxon>Bacteria</taxon>
        <taxon>Bacillati</taxon>
        <taxon>Bacillota</taxon>
        <taxon>Bacilli</taxon>
        <taxon>Bacillales</taxon>
        <taxon>Bacillaceae</taxon>
        <taxon>Peribacillus</taxon>
    </lineage>
</organism>
<evidence type="ECO:0000256" key="3">
    <source>
        <dbReference type="ARBA" id="ARBA00022801"/>
    </source>
</evidence>
<dbReference type="PROSITE" id="PS00138">
    <property type="entry name" value="SUBTILASE_SER"/>
    <property type="match status" value="1"/>
</dbReference>
<comment type="caution">
    <text evidence="5">Lacks conserved residue(s) required for the propagation of feature annotation.</text>
</comment>
<dbReference type="SUPFAM" id="SSF52743">
    <property type="entry name" value="Subtilisin-like"/>
    <property type="match status" value="1"/>
</dbReference>
<sequence>MDFKLEITAPGGQIYSTLNNDEYGMMSGTSMAAPHVSGGSALVLERVDKDFKLEGSARANLEEEPDDEYIKTINGSGSSIRHLTGKILTRLAGREPGSCSCNPHCQHLLS</sequence>
<keyword evidence="3" id="KW-0378">Hydrolase</keyword>
<dbReference type="InterPro" id="IPR051048">
    <property type="entry name" value="Peptidase_S8/S53_subtilisin"/>
</dbReference>
<reference evidence="7" key="1">
    <citation type="submission" date="2021-04" db="EMBL/GenBank/DDBJ databases">
        <title>Whole genome sequencing of Enterococci isolates from hospitalized patients.</title>
        <authorList>
            <person name="Ogoti B.M."/>
            <person name="Onyambu F.G."/>
        </authorList>
    </citation>
    <scope>NUCLEOTIDE SEQUENCE</scope>
    <source>
        <strain evidence="7">242</strain>
    </source>
</reference>
<evidence type="ECO:0000259" key="6">
    <source>
        <dbReference type="Pfam" id="PF00082"/>
    </source>
</evidence>
<keyword evidence="4" id="KW-0720">Serine protease</keyword>
<protein>
    <submittedName>
        <fullName evidence="7">S8 family serine peptidase</fullName>
    </submittedName>
</protein>
<dbReference type="AlphaFoldDB" id="A0A941FKC2"/>
<evidence type="ECO:0000313" key="7">
    <source>
        <dbReference type="EMBL" id="MBR8644374.1"/>
    </source>
</evidence>
<dbReference type="PANTHER" id="PTHR43399:SF4">
    <property type="entry name" value="CELL WALL-ASSOCIATED PROTEASE"/>
    <property type="match status" value="1"/>
</dbReference>
<evidence type="ECO:0000313" key="8">
    <source>
        <dbReference type="Proteomes" id="UP000680045"/>
    </source>
</evidence>
<accession>A0A941FKC2</accession>
<dbReference type="PANTHER" id="PTHR43399">
    <property type="entry name" value="SUBTILISIN-RELATED"/>
    <property type="match status" value="1"/>
</dbReference>
<dbReference type="Gene3D" id="3.50.30.30">
    <property type="match status" value="1"/>
</dbReference>
<dbReference type="InterPro" id="IPR023828">
    <property type="entry name" value="Peptidase_S8_Ser-AS"/>
</dbReference>
<dbReference type="GO" id="GO:0004252">
    <property type="term" value="F:serine-type endopeptidase activity"/>
    <property type="evidence" value="ECO:0007669"/>
    <property type="project" value="InterPro"/>
</dbReference>
<dbReference type="InterPro" id="IPR036852">
    <property type="entry name" value="Peptidase_S8/S53_dom_sf"/>
</dbReference>
<dbReference type="InterPro" id="IPR000209">
    <property type="entry name" value="Peptidase_S8/S53_dom"/>
</dbReference>
<evidence type="ECO:0000256" key="2">
    <source>
        <dbReference type="ARBA" id="ARBA00022670"/>
    </source>
</evidence>
<keyword evidence="2" id="KW-0645">Protease</keyword>
<dbReference type="PROSITE" id="PS51892">
    <property type="entry name" value="SUBTILASE"/>
    <property type="match status" value="1"/>
</dbReference>
<dbReference type="Proteomes" id="UP000680045">
    <property type="component" value="Unassembled WGS sequence"/>
</dbReference>
<feature type="domain" description="Peptidase S8/S53" evidence="6">
    <location>
        <begin position="3"/>
        <end position="49"/>
    </location>
</feature>
<dbReference type="Pfam" id="PF00082">
    <property type="entry name" value="Peptidase_S8"/>
    <property type="match status" value="1"/>
</dbReference>
<evidence type="ECO:0000256" key="4">
    <source>
        <dbReference type="ARBA" id="ARBA00022825"/>
    </source>
</evidence>
<dbReference type="EMBL" id="JAGTPW010000007">
    <property type="protein sequence ID" value="MBR8644374.1"/>
    <property type="molecule type" value="Genomic_DNA"/>
</dbReference>
<name>A0A941FKC2_9BACI</name>
<gene>
    <name evidence="7" type="ORF">KEH51_06115</name>
</gene>
<evidence type="ECO:0000256" key="1">
    <source>
        <dbReference type="ARBA" id="ARBA00011073"/>
    </source>
</evidence>
<comment type="caution">
    <text evidence="7">The sequence shown here is derived from an EMBL/GenBank/DDBJ whole genome shotgun (WGS) entry which is preliminary data.</text>
</comment>
<dbReference type="Gene3D" id="3.40.50.200">
    <property type="entry name" value="Peptidase S8/S53 domain"/>
    <property type="match status" value="1"/>
</dbReference>